<organism evidence="2 3">
    <name type="scientific">Acer yangbiense</name>
    <dbReference type="NCBI Taxonomy" id="1000413"/>
    <lineage>
        <taxon>Eukaryota</taxon>
        <taxon>Viridiplantae</taxon>
        <taxon>Streptophyta</taxon>
        <taxon>Embryophyta</taxon>
        <taxon>Tracheophyta</taxon>
        <taxon>Spermatophyta</taxon>
        <taxon>Magnoliopsida</taxon>
        <taxon>eudicotyledons</taxon>
        <taxon>Gunneridae</taxon>
        <taxon>Pentapetalae</taxon>
        <taxon>rosids</taxon>
        <taxon>malvids</taxon>
        <taxon>Sapindales</taxon>
        <taxon>Sapindaceae</taxon>
        <taxon>Hippocastanoideae</taxon>
        <taxon>Acereae</taxon>
        <taxon>Acer</taxon>
    </lineage>
</organism>
<dbReference type="SUPFAM" id="SSF52058">
    <property type="entry name" value="L domain-like"/>
    <property type="match status" value="1"/>
</dbReference>
<keyword evidence="1" id="KW-0611">Plant defense</keyword>
<evidence type="ECO:0000313" key="2">
    <source>
        <dbReference type="EMBL" id="TXG68057.1"/>
    </source>
</evidence>
<proteinExistence type="predicted"/>
<accession>A0A5C7IFD6</accession>
<dbReference type="EMBL" id="VAHF01000003">
    <property type="protein sequence ID" value="TXG68057.1"/>
    <property type="molecule type" value="Genomic_DNA"/>
</dbReference>
<dbReference type="Proteomes" id="UP000323000">
    <property type="component" value="Chromosome 3"/>
</dbReference>
<gene>
    <name evidence="2" type="ORF">EZV62_009332</name>
</gene>
<name>A0A5C7IFD6_9ROSI</name>
<evidence type="ECO:0000256" key="1">
    <source>
        <dbReference type="ARBA" id="ARBA00022821"/>
    </source>
</evidence>
<dbReference type="OrthoDB" id="26890at2759"/>
<comment type="caution">
    <text evidence="2">The sequence shown here is derived from an EMBL/GenBank/DDBJ whole genome shotgun (WGS) entry which is preliminary data.</text>
</comment>
<evidence type="ECO:0008006" key="4">
    <source>
        <dbReference type="Google" id="ProtNLM"/>
    </source>
</evidence>
<keyword evidence="3" id="KW-1185">Reference proteome</keyword>
<protein>
    <recommendedName>
        <fullName evidence="4">NB-ARC domain-containing protein</fullName>
    </recommendedName>
</protein>
<dbReference type="PANTHER" id="PTHR36766">
    <property type="entry name" value="PLANT BROAD-SPECTRUM MILDEW RESISTANCE PROTEIN RPW8"/>
    <property type="match status" value="1"/>
</dbReference>
<dbReference type="AlphaFoldDB" id="A0A5C7IFD6"/>
<sequence>MHMENINNISLSLLEKLSISRCSSLTCIFLKGTFPASLKHLKIGNCSELMFLSPRDRLPEALEELVIKKCPQLESIAERFHNNMSLKRIKFLFCENLKSIPTGLHNLIHLSHFSIFDCPSLVSFPEGGLPKTNLEYLYICGCEKLRALPNHLHNIDSLQRLYICRCPSITSFPQDLLGFSTNLTMLSIEGLNIYKPLVEWGLHNLTSLTSLTIVECPEAVSFPQEEIGMMLPPSLESLWIQNFPKLKYLFPKGFQNLTSLESLVIFDCPNLTSFPEVGLPSSLVRLYIDSCPLLKKQCKKDKRREWSKIAHIPYVEIDSKFIYDPEEEE</sequence>
<reference evidence="3" key="1">
    <citation type="journal article" date="2019" name="Gigascience">
        <title>De novo genome assembly of the endangered Acer yangbiense, a plant species with extremely small populations endemic to Yunnan Province, China.</title>
        <authorList>
            <person name="Yang J."/>
            <person name="Wariss H.M."/>
            <person name="Tao L."/>
            <person name="Zhang R."/>
            <person name="Yun Q."/>
            <person name="Hollingsworth P."/>
            <person name="Dao Z."/>
            <person name="Luo G."/>
            <person name="Guo H."/>
            <person name="Ma Y."/>
            <person name="Sun W."/>
        </authorList>
    </citation>
    <scope>NUCLEOTIDE SEQUENCE [LARGE SCALE GENOMIC DNA]</scope>
    <source>
        <strain evidence="3">cv. Malutang</strain>
    </source>
</reference>
<dbReference type="Gene3D" id="3.80.10.10">
    <property type="entry name" value="Ribonuclease Inhibitor"/>
    <property type="match status" value="3"/>
</dbReference>
<dbReference type="GO" id="GO:0006952">
    <property type="term" value="P:defense response"/>
    <property type="evidence" value="ECO:0007669"/>
    <property type="project" value="UniProtKB-KW"/>
</dbReference>
<evidence type="ECO:0000313" key="3">
    <source>
        <dbReference type="Proteomes" id="UP000323000"/>
    </source>
</evidence>
<dbReference type="PANTHER" id="PTHR36766:SF40">
    <property type="entry name" value="DISEASE RESISTANCE PROTEIN RGA3"/>
    <property type="match status" value="1"/>
</dbReference>
<dbReference type="InterPro" id="IPR032675">
    <property type="entry name" value="LRR_dom_sf"/>
</dbReference>